<name>A0A1H3ZMC5_ALKAM</name>
<reference evidence="1 2" key="1">
    <citation type="submission" date="2016-10" db="EMBL/GenBank/DDBJ databases">
        <authorList>
            <person name="de Groot N.N."/>
        </authorList>
    </citation>
    <scope>NUCLEOTIDE SEQUENCE [LARGE SCALE GENOMIC DNA]</scope>
    <source>
        <strain evidence="1 2">CGMCC 1.3430</strain>
    </source>
</reference>
<dbReference type="AlphaFoldDB" id="A0A1H3ZMC5"/>
<dbReference type="EMBL" id="FNRM01000002">
    <property type="protein sequence ID" value="SEA24840.1"/>
    <property type="molecule type" value="Genomic_DNA"/>
</dbReference>
<accession>A0A1H3ZMC5</accession>
<dbReference type="Pfam" id="PF10711">
    <property type="entry name" value="DUF2513"/>
    <property type="match status" value="1"/>
</dbReference>
<dbReference type="InterPro" id="IPR019650">
    <property type="entry name" value="DUF2513"/>
</dbReference>
<dbReference type="RefSeq" id="WP_091340351.1">
    <property type="nucleotide sequence ID" value="NZ_FNRM01000002.1"/>
</dbReference>
<proteinExistence type="predicted"/>
<keyword evidence="2" id="KW-1185">Reference proteome</keyword>
<evidence type="ECO:0000313" key="2">
    <source>
        <dbReference type="Proteomes" id="UP000198773"/>
    </source>
</evidence>
<gene>
    <name evidence="1" type="ORF">SAMN04488051_102256</name>
</gene>
<organism evidence="1 2">
    <name type="scientific">Alkalimonas amylolytica</name>
    <dbReference type="NCBI Taxonomy" id="152573"/>
    <lineage>
        <taxon>Bacteria</taxon>
        <taxon>Pseudomonadati</taxon>
        <taxon>Pseudomonadota</taxon>
        <taxon>Gammaproteobacteria</taxon>
        <taxon>Alkalimonas</taxon>
    </lineage>
</organism>
<evidence type="ECO:0000313" key="1">
    <source>
        <dbReference type="EMBL" id="SEA24840.1"/>
    </source>
</evidence>
<dbReference type="STRING" id="152573.SAMN04488051_102256"/>
<dbReference type="Proteomes" id="UP000198773">
    <property type="component" value="Unassembled WGS sequence"/>
</dbReference>
<sequence>MKRDMELVRKLLIFFDDKENPTHIEAPPIDGYDEQTIQYHLVLMYDAELLRCEPVKSSKSERVIYVLPFELTWKGHDFLDSIRNDTIWKKVKDTLQDKGLGMAFSVVQGLAVKFMQSQVGLS</sequence>
<dbReference type="OrthoDB" id="6960201at2"/>
<protein>
    <recommendedName>
        <fullName evidence="3">DUF2513 domain-containing protein</fullName>
    </recommendedName>
</protein>
<evidence type="ECO:0008006" key="3">
    <source>
        <dbReference type="Google" id="ProtNLM"/>
    </source>
</evidence>